<keyword evidence="3 11" id="KW-0347">Helicase</keyword>
<evidence type="ECO:0000313" key="11">
    <source>
        <dbReference type="EMBL" id="EEK15958.1"/>
    </source>
</evidence>
<dbReference type="InterPro" id="IPR005580">
    <property type="entry name" value="DbpA/CsdA_RNA-bd_dom"/>
</dbReference>
<dbReference type="PROSITE" id="PS51192">
    <property type="entry name" value="HELICASE_ATP_BIND_1"/>
    <property type="match status" value="1"/>
</dbReference>
<dbReference type="STRING" id="596327.PORUE0001_0244"/>
<dbReference type="CDD" id="cd18787">
    <property type="entry name" value="SF2_C_DEAD"/>
    <property type="match status" value="1"/>
</dbReference>
<feature type="compositionally biased region" description="Basic and acidic residues" evidence="7">
    <location>
        <begin position="449"/>
        <end position="463"/>
    </location>
</feature>
<dbReference type="Gene3D" id="3.30.70.330">
    <property type="match status" value="1"/>
</dbReference>
<dbReference type="PANTHER" id="PTHR47959">
    <property type="entry name" value="ATP-DEPENDENT RNA HELICASE RHLE-RELATED"/>
    <property type="match status" value="1"/>
</dbReference>
<dbReference type="PROSITE" id="PS51194">
    <property type="entry name" value="HELICASE_CTER"/>
    <property type="match status" value="1"/>
</dbReference>
<dbReference type="PANTHER" id="PTHR47959:SF13">
    <property type="entry name" value="ATP-DEPENDENT RNA HELICASE RHLE"/>
    <property type="match status" value="1"/>
</dbReference>
<dbReference type="SUPFAM" id="SSF52540">
    <property type="entry name" value="P-loop containing nucleoside triphosphate hydrolases"/>
    <property type="match status" value="1"/>
</dbReference>
<proteinExistence type="inferred from homology"/>
<dbReference type="GO" id="GO:0005829">
    <property type="term" value="C:cytosol"/>
    <property type="evidence" value="ECO:0007669"/>
    <property type="project" value="TreeGrafter"/>
</dbReference>
<feature type="domain" description="Helicase C-terminal" evidence="9">
    <location>
        <begin position="235"/>
        <end position="376"/>
    </location>
</feature>
<evidence type="ECO:0000256" key="6">
    <source>
        <dbReference type="PROSITE-ProRule" id="PRU00552"/>
    </source>
</evidence>
<keyword evidence="2" id="KW-0378">Hydrolase</keyword>
<evidence type="ECO:0000259" key="8">
    <source>
        <dbReference type="PROSITE" id="PS51192"/>
    </source>
</evidence>
<gene>
    <name evidence="11" type="ORF">PORUE0001_0244</name>
</gene>
<sequence>MTFDTLDLSPELLRATTDLGFSEPMPVQQEVIPYLSTHRGDLIALSKTGSGKTAAYGLPLLERIIQAKGSAPCGLILTPTRELAIQVQSDLVALAKYTSVRQILALYGGASIEEQIRQLAKGYHIIVATPGRLCDLIRRKAVKLRKVSVVVLDEADVMLDMGFQRDLQEILQAVPQQVEHWLFSATMSREVREIADNYISDAHEVQIGALNKANADIKHLYVAVPARHKYAALKRVVDYYPNIYGIIFCRTRAETKEIAEWLIRDGYNADALHGDLSQAQRDMVMNRFRIRNLQLLVATDVAARGLDVDDVTHVLHYGLPADPDSYTHRSGRTARAGKTGLSIAICHLRDSKQIRIIEQHAGIRIESMPLPSGQEICKKQLFALATRIEYADSNEHGTQYDELLNAIVQKLAWLPPEEIIRRVLTLEADRIMRYYANTPDLSAQELATEEPKYRTKGSPEEHRKAPKKRSRTDLPPMTSLRINLGKRDKLYPNRLLELINRTLPYKITIGKIDLSPSYSYFEVASEWAETVAAALSEEEYNGRPIRVTIQKDR</sequence>
<comment type="similarity">
    <text evidence="5">Belongs to the DEAD box helicase family.</text>
</comment>
<evidence type="ECO:0000313" key="12">
    <source>
        <dbReference type="Proteomes" id="UP000003303"/>
    </source>
</evidence>
<dbReference type="InterPro" id="IPR050079">
    <property type="entry name" value="DEAD_box_RNA_helicase"/>
</dbReference>
<evidence type="ECO:0000259" key="10">
    <source>
        <dbReference type="PROSITE" id="PS51195"/>
    </source>
</evidence>
<dbReference type="CDD" id="cd12252">
    <property type="entry name" value="RRM_DbpA"/>
    <property type="match status" value="1"/>
</dbReference>
<dbReference type="Pfam" id="PF03880">
    <property type="entry name" value="DbpA"/>
    <property type="match status" value="1"/>
</dbReference>
<dbReference type="InterPro" id="IPR014001">
    <property type="entry name" value="Helicase_ATP-bd"/>
</dbReference>
<dbReference type="SMART" id="SM00490">
    <property type="entry name" value="HELICc"/>
    <property type="match status" value="1"/>
</dbReference>
<evidence type="ECO:0000256" key="7">
    <source>
        <dbReference type="SAM" id="MobiDB-lite"/>
    </source>
</evidence>
<dbReference type="GO" id="GO:0005524">
    <property type="term" value="F:ATP binding"/>
    <property type="evidence" value="ECO:0007669"/>
    <property type="project" value="UniProtKB-KW"/>
</dbReference>
<evidence type="ECO:0000259" key="9">
    <source>
        <dbReference type="PROSITE" id="PS51194"/>
    </source>
</evidence>
<feature type="domain" description="Helicase ATP-binding" evidence="8">
    <location>
        <begin position="33"/>
        <end position="205"/>
    </location>
</feature>
<dbReference type="Gene3D" id="3.40.50.300">
    <property type="entry name" value="P-loop containing nucleotide triphosphate hydrolases"/>
    <property type="match status" value="2"/>
</dbReference>
<dbReference type="InterPro" id="IPR044742">
    <property type="entry name" value="DEAD/DEAH_RhlB"/>
</dbReference>
<protein>
    <submittedName>
        <fullName evidence="11">DEAD/DEAH box helicase</fullName>
    </submittedName>
</protein>
<dbReference type="GO" id="GO:0003676">
    <property type="term" value="F:nucleic acid binding"/>
    <property type="evidence" value="ECO:0007669"/>
    <property type="project" value="InterPro"/>
</dbReference>
<dbReference type="InterPro" id="IPR027417">
    <property type="entry name" value="P-loop_NTPase"/>
</dbReference>
<evidence type="ECO:0000256" key="5">
    <source>
        <dbReference type="ARBA" id="ARBA00038437"/>
    </source>
</evidence>
<feature type="short sequence motif" description="Q motif" evidence="6">
    <location>
        <begin position="1"/>
        <end position="29"/>
    </location>
</feature>
<dbReference type="RefSeq" id="WP_007366144.1">
    <property type="nucleotide sequence ID" value="NZ_ACLR01000226.1"/>
</dbReference>
<dbReference type="InterPro" id="IPR011545">
    <property type="entry name" value="DEAD/DEAH_box_helicase_dom"/>
</dbReference>
<dbReference type="CDD" id="cd00268">
    <property type="entry name" value="DEADc"/>
    <property type="match status" value="1"/>
</dbReference>
<dbReference type="Pfam" id="PF00270">
    <property type="entry name" value="DEAD"/>
    <property type="match status" value="1"/>
</dbReference>
<organism evidence="11 12">
    <name type="scientific">Porphyromonas uenonis 60-3</name>
    <dbReference type="NCBI Taxonomy" id="596327"/>
    <lineage>
        <taxon>Bacteria</taxon>
        <taxon>Pseudomonadati</taxon>
        <taxon>Bacteroidota</taxon>
        <taxon>Bacteroidia</taxon>
        <taxon>Bacteroidales</taxon>
        <taxon>Porphyromonadaceae</taxon>
        <taxon>Porphyromonas</taxon>
    </lineage>
</organism>
<reference evidence="11 12" key="1">
    <citation type="submission" date="2009-04" db="EMBL/GenBank/DDBJ databases">
        <authorList>
            <person name="Sebastian Y."/>
            <person name="Madupu R."/>
            <person name="Durkin A.S."/>
            <person name="Torralba M."/>
            <person name="Methe B."/>
            <person name="Sutton G.G."/>
            <person name="Strausberg R.L."/>
            <person name="Nelson K.E."/>
        </authorList>
    </citation>
    <scope>NUCLEOTIDE SEQUENCE [LARGE SCALE GENOMIC DNA]</scope>
    <source>
        <strain evidence="11 12">60-3</strain>
    </source>
</reference>
<dbReference type="PROSITE" id="PS51195">
    <property type="entry name" value="Q_MOTIF"/>
    <property type="match status" value="1"/>
</dbReference>
<dbReference type="InterPro" id="IPR001650">
    <property type="entry name" value="Helicase_C-like"/>
</dbReference>
<evidence type="ECO:0000256" key="2">
    <source>
        <dbReference type="ARBA" id="ARBA00022801"/>
    </source>
</evidence>
<dbReference type="InterPro" id="IPR014014">
    <property type="entry name" value="RNA_helicase_DEAD_Q_motif"/>
</dbReference>
<evidence type="ECO:0000256" key="1">
    <source>
        <dbReference type="ARBA" id="ARBA00022741"/>
    </source>
</evidence>
<evidence type="ECO:0000256" key="3">
    <source>
        <dbReference type="ARBA" id="ARBA00022806"/>
    </source>
</evidence>
<keyword evidence="1" id="KW-0547">Nucleotide-binding</keyword>
<dbReference type="eggNOG" id="COG0513">
    <property type="taxonomic scope" value="Bacteria"/>
</dbReference>
<feature type="region of interest" description="Disordered" evidence="7">
    <location>
        <begin position="445"/>
        <end position="478"/>
    </location>
</feature>
<name>C2ME86_9PORP</name>
<keyword evidence="12" id="KW-1185">Reference proteome</keyword>
<dbReference type="SMART" id="SM00487">
    <property type="entry name" value="DEXDc"/>
    <property type="match status" value="1"/>
</dbReference>
<dbReference type="OrthoDB" id="9785240at2"/>
<dbReference type="Pfam" id="PF00271">
    <property type="entry name" value="Helicase_C"/>
    <property type="match status" value="1"/>
</dbReference>
<comment type="caution">
    <text evidence="11">The sequence shown here is derived from an EMBL/GenBank/DDBJ whole genome shotgun (WGS) entry which is preliminary data.</text>
</comment>
<dbReference type="InterPro" id="IPR012677">
    <property type="entry name" value="Nucleotide-bd_a/b_plait_sf"/>
</dbReference>
<dbReference type="GO" id="GO:0003724">
    <property type="term" value="F:RNA helicase activity"/>
    <property type="evidence" value="ECO:0007669"/>
    <property type="project" value="InterPro"/>
</dbReference>
<dbReference type="GO" id="GO:0016787">
    <property type="term" value="F:hydrolase activity"/>
    <property type="evidence" value="ECO:0007669"/>
    <property type="project" value="UniProtKB-KW"/>
</dbReference>
<dbReference type="AlphaFoldDB" id="C2ME86"/>
<evidence type="ECO:0000256" key="4">
    <source>
        <dbReference type="ARBA" id="ARBA00022840"/>
    </source>
</evidence>
<feature type="domain" description="DEAD-box RNA helicase Q" evidence="10">
    <location>
        <begin position="1"/>
        <end position="29"/>
    </location>
</feature>
<accession>C2ME86</accession>
<keyword evidence="4" id="KW-0067">ATP-binding</keyword>
<dbReference type="EMBL" id="ACLR01000226">
    <property type="protein sequence ID" value="EEK15958.1"/>
    <property type="molecule type" value="Genomic_DNA"/>
</dbReference>
<dbReference type="Proteomes" id="UP000003303">
    <property type="component" value="Unassembled WGS sequence"/>
</dbReference>